<evidence type="ECO:0000313" key="4">
    <source>
        <dbReference type="Proteomes" id="UP000663829"/>
    </source>
</evidence>
<evidence type="ECO:0000313" key="3">
    <source>
        <dbReference type="EMBL" id="CAF4532731.1"/>
    </source>
</evidence>
<reference evidence="2" key="1">
    <citation type="submission" date="2021-02" db="EMBL/GenBank/DDBJ databases">
        <authorList>
            <person name="Nowell W R."/>
        </authorList>
    </citation>
    <scope>NUCLEOTIDE SEQUENCE</scope>
</reference>
<keyword evidence="1" id="KW-0812">Transmembrane</keyword>
<proteinExistence type="predicted"/>
<name>A0A816DAU4_9BILA</name>
<dbReference type="Proteomes" id="UP000663829">
    <property type="component" value="Unassembled WGS sequence"/>
</dbReference>
<gene>
    <name evidence="2" type="ORF">GPM918_LOCUS44420</name>
    <name evidence="3" type="ORF">SRO942_LOCUS46269</name>
</gene>
<dbReference type="Proteomes" id="UP000681722">
    <property type="component" value="Unassembled WGS sequence"/>
</dbReference>
<keyword evidence="4" id="KW-1185">Reference proteome</keyword>
<keyword evidence="1" id="KW-0472">Membrane</keyword>
<evidence type="ECO:0000256" key="1">
    <source>
        <dbReference type="SAM" id="Phobius"/>
    </source>
</evidence>
<dbReference type="AlphaFoldDB" id="A0A816DAU4"/>
<accession>A0A816DAU4</accession>
<keyword evidence="1" id="KW-1133">Transmembrane helix</keyword>
<sequence>MLTFTLANPFLGRDEMNLPTNTTHYYCTYNYEKLEMLQRARSIFYFILFVPTTILLGFVLYYFYILKGTNQIPNIQKLWTLRVTSLLFTIVFYDIYLYYLDNVNQTYTKFVISQILRSSFFLIQLLIIAITDPHWLEFFLEKCLWCCLRRRKRNINPPTISNMTNKNIPESGDQSINAGGIQTAPYTSPTSHYSLVDEDMDDEFDRALDQSHPTLRVI</sequence>
<organism evidence="2 4">
    <name type="scientific">Didymodactylos carnosus</name>
    <dbReference type="NCBI Taxonomy" id="1234261"/>
    <lineage>
        <taxon>Eukaryota</taxon>
        <taxon>Metazoa</taxon>
        <taxon>Spiralia</taxon>
        <taxon>Gnathifera</taxon>
        <taxon>Rotifera</taxon>
        <taxon>Eurotatoria</taxon>
        <taxon>Bdelloidea</taxon>
        <taxon>Philodinida</taxon>
        <taxon>Philodinidae</taxon>
        <taxon>Didymodactylos</taxon>
    </lineage>
</organism>
<dbReference type="EMBL" id="CAJOBC010111999">
    <property type="protein sequence ID" value="CAF4532731.1"/>
    <property type="molecule type" value="Genomic_DNA"/>
</dbReference>
<dbReference type="EMBL" id="CAJNOQ010044030">
    <property type="protein sequence ID" value="CAF1632306.1"/>
    <property type="molecule type" value="Genomic_DNA"/>
</dbReference>
<feature type="transmembrane region" description="Helical" evidence="1">
    <location>
        <begin position="43"/>
        <end position="66"/>
    </location>
</feature>
<evidence type="ECO:0000313" key="2">
    <source>
        <dbReference type="EMBL" id="CAF1632306.1"/>
    </source>
</evidence>
<feature type="transmembrane region" description="Helical" evidence="1">
    <location>
        <begin position="78"/>
        <end position="99"/>
    </location>
</feature>
<protein>
    <submittedName>
        <fullName evidence="2">Uncharacterized protein</fullName>
    </submittedName>
</protein>
<comment type="caution">
    <text evidence="2">The sequence shown here is derived from an EMBL/GenBank/DDBJ whole genome shotgun (WGS) entry which is preliminary data.</text>
</comment>